<organism evidence="2">
    <name type="scientific">Sea otter poxvirus</name>
    <dbReference type="NCBI Taxonomy" id="1416741"/>
    <lineage>
        <taxon>Viruses</taxon>
        <taxon>Varidnaviria</taxon>
        <taxon>Bamfordvirae</taxon>
        <taxon>Nucleocytoviricota</taxon>
        <taxon>Pokkesviricetes</taxon>
        <taxon>Chitovirales</taxon>
        <taxon>Poxviridae</taxon>
        <taxon>Chordopoxvirinae</taxon>
        <taxon>Mustelpoxvirus</taxon>
        <taxon>Mustelpoxvirus seaotterpox</taxon>
        <taxon>Sea otterpox virus</taxon>
    </lineage>
</organism>
<dbReference type="GeneID" id="36841016"/>
<evidence type="ECO:0000256" key="1">
    <source>
        <dbReference type="SAM" id="Phobius"/>
    </source>
</evidence>
<keyword evidence="3" id="KW-1185">Reference proteome</keyword>
<dbReference type="EMBL" id="MH427217">
    <property type="protein sequence ID" value="AWU47064.1"/>
    <property type="molecule type" value="Genomic_DNA"/>
</dbReference>
<dbReference type="Proteomes" id="UP000249273">
    <property type="component" value="Segment"/>
</dbReference>
<keyword evidence="1" id="KW-1133">Transmembrane helix</keyword>
<evidence type="ECO:0000313" key="3">
    <source>
        <dbReference type="Proteomes" id="UP000249273"/>
    </source>
</evidence>
<dbReference type="KEGG" id="vg:36841016"/>
<dbReference type="RefSeq" id="YP_009480557.1">
    <property type="nucleotide sequence ID" value="NC_037656.1"/>
</dbReference>
<evidence type="ECO:0000313" key="2">
    <source>
        <dbReference type="EMBL" id="AWU47064.1"/>
    </source>
</evidence>
<reference evidence="2" key="1">
    <citation type="submission" date="2018-05" db="EMBL/GenBank/DDBJ databases">
        <title>Complete Genome Sequence of a Novel Sea Otter Poxvirus.</title>
        <authorList>
            <person name="Jacob J.M."/>
            <person name="Subramaniam K."/>
            <person name="Tu S.-L."/>
            <person name="Nielsen O."/>
            <person name="Tuomi P.A."/>
            <person name="Upton C."/>
            <person name="Waltzek T.B."/>
        </authorList>
    </citation>
    <scope>NUCLEOTIDE SEQUENCE [LARGE SCALE GENOMIC DNA]</scope>
    <source>
        <strain evidence="2">ELK</strain>
    </source>
</reference>
<keyword evidence="1" id="KW-0472">Membrane</keyword>
<feature type="transmembrane region" description="Helical" evidence="1">
    <location>
        <begin position="6"/>
        <end position="29"/>
    </location>
</feature>
<proteinExistence type="predicted"/>
<gene>
    <name evidence="2" type="primary">SOPV-ELK-019</name>
</gene>
<protein>
    <submittedName>
        <fullName evidence="2">Uncharacterized protein</fullName>
    </submittedName>
</protein>
<name>A0A2U9QHI6_9POXV</name>
<sequence>MDNIDIILIVGVSAFVCVIGIVISCIEFIKYYNTIKNRRVRFAEELELLVNV</sequence>
<accession>A0A2U9QHI6</accession>
<keyword evidence="1" id="KW-0812">Transmembrane</keyword>